<dbReference type="RefSeq" id="WP_259430477.1">
    <property type="nucleotide sequence ID" value="NZ_CP103424.1"/>
</dbReference>
<dbReference type="Proteomes" id="UP001059819">
    <property type="component" value="Chromosome"/>
</dbReference>
<proteinExistence type="predicted"/>
<protein>
    <submittedName>
        <fullName evidence="1">Uncharacterized protein</fullName>
    </submittedName>
</protein>
<evidence type="ECO:0000313" key="1">
    <source>
        <dbReference type="EMBL" id="UWD35335.1"/>
    </source>
</evidence>
<accession>A0ABY5TYR0</accession>
<organism evidence="1 2">
    <name type="scientific">Mycoplasma cottewii</name>
    <dbReference type="NCBI Taxonomy" id="51364"/>
    <lineage>
        <taxon>Bacteria</taxon>
        <taxon>Bacillati</taxon>
        <taxon>Mycoplasmatota</taxon>
        <taxon>Mollicutes</taxon>
        <taxon>Mycoplasmataceae</taxon>
        <taxon>Mycoplasma</taxon>
    </lineage>
</organism>
<reference evidence="1" key="1">
    <citation type="submission" date="2022-08" db="EMBL/GenBank/DDBJ databases">
        <title>Complete genome sequence of Mycoplasma cottewii type strain VIS.</title>
        <authorList>
            <person name="Spergser J."/>
        </authorList>
    </citation>
    <scope>NUCLEOTIDE SEQUENCE</scope>
    <source>
        <strain evidence="1">VIS</strain>
    </source>
</reference>
<keyword evidence="2" id="KW-1185">Reference proteome</keyword>
<sequence>MSNIFKTNISKETFKTANTQCIKQAWVFHSLQNFKTTVELCKNKKYFFNLDNDLESEDDYNSNATNINLFEDYVYSDLKTDKEKELIKQKLEESILSDDGFSLEEFQGDAIEDGKEFGQKAIEFFEIEKRKNHPNKLTKSFNEITKIQQAVKETKELIEKYQDKYIYLYEPAFEYDNFNLKVRCDILKLLGDNRVEIIEAKATSSVKKEHFWDLVYQAYVLEKNGYIVENIKICKLNRDYLHSEDLNYYFDFKKELADLDDKYSGDEISFDQAKQIVKNIDNLNLNFKDLDDTEDLDIEKLVSLDELTFGESQNRPTLFQDYQNLKNFIDLDELFYKISEYLSLNENDILNIFNNESCYLQVAKTRSRNAVWTNWQIPDKSSCKHVLKYFDQTIEGWWQLTGKNKDKRAFLIKELPSPYFKDYNTLNDVVIDNLVDSKTFFNKDQERIFEVAKYEQEILNDESLMIKDENYDF</sequence>
<evidence type="ECO:0000313" key="2">
    <source>
        <dbReference type="Proteomes" id="UP001059819"/>
    </source>
</evidence>
<dbReference type="EMBL" id="CP103424">
    <property type="protein sequence ID" value="UWD35335.1"/>
    <property type="molecule type" value="Genomic_DNA"/>
</dbReference>
<name>A0ABY5TYR0_9MOLU</name>
<gene>
    <name evidence="1" type="ORF">NX779_01710</name>
</gene>